<organism evidence="1 2">
    <name type="scientific">Streptomyces albus (strain ATCC 21838 / DSM 41398 / FERM P-419 / JCM 4703 / NBRC 107858)</name>
    <dbReference type="NCBI Taxonomy" id="1081613"/>
    <lineage>
        <taxon>Bacteria</taxon>
        <taxon>Bacillati</taxon>
        <taxon>Actinomycetota</taxon>
        <taxon>Actinomycetes</taxon>
        <taxon>Kitasatosporales</taxon>
        <taxon>Streptomycetaceae</taxon>
        <taxon>Streptomyces</taxon>
    </lineage>
</organism>
<dbReference type="AlphaFoldDB" id="A0A0B5F2J8"/>
<name>A0A0B5F2J8_STRA4</name>
<keyword evidence="2" id="KW-1185">Reference proteome</keyword>
<reference evidence="1 2" key="1">
    <citation type="submission" date="2015-01" db="EMBL/GenBank/DDBJ databases">
        <title>Enhanced salinomycin production by adjusting the supply of polyketide extender units in Streptomyce albus DSM 41398.</title>
        <authorList>
            <person name="Lu C."/>
        </authorList>
    </citation>
    <scope>NUCLEOTIDE SEQUENCE [LARGE SCALE GENOMIC DNA]</scope>
    <source>
        <strain evidence="2">ATCC 21838 / DSM 41398 / FERM P-419 / JCM 4703 / NBRC 107858</strain>
    </source>
</reference>
<sequence>MGKGSGGGGGAGGLCGSGGLSVGAADQEMSFRHSGLSGLICDR</sequence>
<evidence type="ECO:0000313" key="2">
    <source>
        <dbReference type="Proteomes" id="UP000031523"/>
    </source>
</evidence>
<evidence type="ECO:0000313" key="1">
    <source>
        <dbReference type="EMBL" id="AJE84557.1"/>
    </source>
</evidence>
<protein>
    <submittedName>
        <fullName evidence="1">Uncharacterized protein</fullName>
    </submittedName>
</protein>
<gene>
    <name evidence="1" type="ORF">SLNWT_4181</name>
</gene>
<dbReference type="Proteomes" id="UP000031523">
    <property type="component" value="Chromosome"/>
</dbReference>
<dbReference type="EMBL" id="CP010519">
    <property type="protein sequence ID" value="AJE84557.1"/>
    <property type="molecule type" value="Genomic_DNA"/>
</dbReference>
<proteinExistence type="predicted"/>
<accession>A0A0B5F2J8</accession>
<dbReference type="KEGG" id="sals:SLNWT_4181"/>